<keyword evidence="4" id="KW-1185">Reference proteome</keyword>
<dbReference type="EMBL" id="CP134184">
    <property type="protein sequence ID" value="WPA96996.1"/>
    <property type="molecule type" value="Genomic_DNA"/>
</dbReference>
<evidence type="ECO:0000313" key="4">
    <source>
        <dbReference type="Proteomes" id="UP001302367"/>
    </source>
</evidence>
<reference evidence="2 4" key="2">
    <citation type="submission" date="2023-09" db="EMBL/GenBank/DDBJ databases">
        <title>Complete-Gapless Cercospora beticola genome.</title>
        <authorList>
            <person name="Wyatt N.A."/>
            <person name="Spanner R.E."/>
            <person name="Bolton M.D."/>
        </authorList>
    </citation>
    <scope>NUCLEOTIDE SEQUENCE [LARGE SCALE GENOMIC DNA]</scope>
    <source>
        <strain evidence="2">Cb09-40</strain>
    </source>
</reference>
<name>A0A2G5I7X8_CERBT</name>
<organism evidence="1 3">
    <name type="scientific">Cercospora beticola</name>
    <name type="common">Sugarbeet leaf spot fungus</name>
    <dbReference type="NCBI Taxonomy" id="122368"/>
    <lineage>
        <taxon>Eukaryota</taxon>
        <taxon>Fungi</taxon>
        <taxon>Dikarya</taxon>
        <taxon>Ascomycota</taxon>
        <taxon>Pezizomycotina</taxon>
        <taxon>Dothideomycetes</taxon>
        <taxon>Dothideomycetidae</taxon>
        <taxon>Mycosphaerellales</taxon>
        <taxon>Mycosphaerellaceae</taxon>
        <taxon>Cercospora</taxon>
    </lineage>
</organism>
<dbReference type="Proteomes" id="UP000230605">
    <property type="component" value="Chromosome 1"/>
</dbReference>
<evidence type="ECO:0000313" key="3">
    <source>
        <dbReference type="Proteomes" id="UP000230605"/>
    </source>
</evidence>
<gene>
    <name evidence="1" type="ORF">CB0940_01555</name>
    <name evidence="2" type="ORF">RHO25_001604</name>
</gene>
<sequence>MEFQAIMDKLTERPSQHPDCCCSISINVLDTLIRHLPKSPAQVLSCGAGTGLLERLILERSGQQVNIYGIEVPSCVNKYLSEERMLRVRSTTDLHSDALLAEVLIFCYPRQETLLLQKYLQAFVSGTLHTAIVLTHYDDHLPAKAILMIFFDRVDVVQNSGLPDFEKLIVATQVKSGER</sequence>
<accession>A0A2G5I7X8</accession>
<evidence type="ECO:0008006" key="5">
    <source>
        <dbReference type="Google" id="ProtNLM"/>
    </source>
</evidence>
<proteinExistence type="predicted"/>
<evidence type="ECO:0000313" key="2">
    <source>
        <dbReference type="EMBL" id="WPA96996.1"/>
    </source>
</evidence>
<dbReference type="OrthoDB" id="2151982at2759"/>
<evidence type="ECO:0000313" key="1">
    <source>
        <dbReference type="EMBL" id="PIB00908.1"/>
    </source>
</evidence>
<dbReference type="AlphaFoldDB" id="A0A2G5I7X8"/>
<dbReference type="Proteomes" id="UP001302367">
    <property type="component" value="Chromosome 1"/>
</dbReference>
<reference evidence="1 3" key="1">
    <citation type="submission" date="2015-10" db="EMBL/GenBank/DDBJ databases">
        <title>The cercosporin biosynthetic gene cluster was horizontally transferred to several fungal lineages and shown to be expanded in Cercospora beticola based on microsynteny with recipient genomes.</title>
        <authorList>
            <person name="De Jonge R."/>
            <person name="Ebert M.K."/>
            <person name="Suttle J.C."/>
            <person name="Jurick Ii W.M."/>
            <person name="Secor G.A."/>
            <person name="Thomma B.P."/>
            <person name="Van De Peer Y."/>
            <person name="Bolton M.D."/>
        </authorList>
    </citation>
    <scope>NUCLEOTIDE SEQUENCE [LARGE SCALE GENOMIC DNA]</scope>
    <source>
        <strain evidence="1 3">09-40</strain>
    </source>
</reference>
<dbReference type="EMBL" id="LKMD01000100">
    <property type="protein sequence ID" value="PIB00908.1"/>
    <property type="molecule type" value="Genomic_DNA"/>
</dbReference>
<protein>
    <recommendedName>
        <fullName evidence="5">Methyltransferase domain-containing protein</fullName>
    </recommendedName>
</protein>